<sequence>LIVFFLLYSELPIFTCQAHVFTINPQTKKSWIPSSSKAVDVNFFYDSNKHCYRIISVEDSSGSKKVIINSTLTEKMTFKKTSQKFGQWADSKTGGVHGLGFSSEADLTMFINQFKQCVDSMKAQIQPEANSPSGIRVPVSFFVF</sequence>
<dbReference type="GO" id="GO:0005737">
    <property type="term" value="C:cytoplasm"/>
    <property type="evidence" value="ECO:0007669"/>
    <property type="project" value="UniProtKB-SubCell"/>
</dbReference>
<dbReference type="CDD" id="cd01206">
    <property type="entry name" value="EVH1_Homer_Vesl"/>
    <property type="match status" value="1"/>
</dbReference>
<comment type="similarity">
    <text evidence="5">Belongs to the Homer family.</text>
</comment>
<dbReference type="Pfam" id="PF00568">
    <property type="entry name" value="WH1"/>
    <property type="match status" value="1"/>
</dbReference>
<evidence type="ECO:0000256" key="3">
    <source>
        <dbReference type="ARBA" id="ARBA00023018"/>
    </source>
</evidence>
<keyword evidence="2" id="KW-0963">Cytoplasm</keyword>
<feature type="signal peptide" evidence="7">
    <location>
        <begin position="1"/>
        <end position="18"/>
    </location>
</feature>
<dbReference type="SMART" id="SM00461">
    <property type="entry name" value="WH1"/>
    <property type="match status" value="1"/>
</dbReference>
<keyword evidence="3" id="KW-0770">Synapse</keyword>
<evidence type="ECO:0000256" key="5">
    <source>
        <dbReference type="ARBA" id="ARBA00023606"/>
    </source>
</evidence>
<dbReference type="GO" id="GO:0035256">
    <property type="term" value="F:G protein-coupled glutamate receptor binding"/>
    <property type="evidence" value="ECO:0007669"/>
    <property type="project" value="InterPro"/>
</dbReference>
<accession>A0A183KDE6</accession>
<dbReference type="GO" id="GO:0007216">
    <property type="term" value="P:G protein-coupled glutamate receptor signaling pathway"/>
    <property type="evidence" value="ECO:0007669"/>
    <property type="project" value="InterPro"/>
</dbReference>
<dbReference type="PANTHER" id="PTHR10918">
    <property type="entry name" value="HOMER"/>
    <property type="match status" value="1"/>
</dbReference>
<dbReference type="InterPro" id="IPR044100">
    <property type="entry name" value="Homer_EVH1"/>
</dbReference>
<feature type="domain" description="WH1" evidence="8">
    <location>
        <begin position="5"/>
        <end position="121"/>
    </location>
</feature>
<evidence type="ECO:0000256" key="4">
    <source>
        <dbReference type="ARBA" id="ARBA00023054"/>
    </source>
</evidence>
<dbReference type="SUPFAM" id="SSF50729">
    <property type="entry name" value="PH domain-like"/>
    <property type="match status" value="1"/>
</dbReference>
<dbReference type="AlphaFoldDB" id="A0A183KDE6"/>
<evidence type="ECO:0000313" key="9">
    <source>
        <dbReference type="WBParaSite" id="SCUD_0001304101-mRNA-1"/>
    </source>
</evidence>
<dbReference type="InterPro" id="IPR011993">
    <property type="entry name" value="PH-like_dom_sf"/>
</dbReference>
<protein>
    <submittedName>
        <fullName evidence="9">WH1 domain-containing protein</fullName>
    </submittedName>
</protein>
<reference evidence="9" key="1">
    <citation type="submission" date="2016-06" db="UniProtKB">
        <authorList>
            <consortium name="WormBaseParasite"/>
        </authorList>
    </citation>
    <scope>IDENTIFICATION</scope>
</reference>
<proteinExistence type="inferred from homology"/>
<dbReference type="Gene3D" id="2.30.29.30">
    <property type="entry name" value="Pleckstrin-homology domain (PH domain)/Phosphotyrosine-binding domain (PTB)"/>
    <property type="match status" value="1"/>
</dbReference>
<evidence type="ECO:0000259" key="8">
    <source>
        <dbReference type="PROSITE" id="PS50229"/>
    </source>
</evidence>
<dbReference type="GO" id="GO:0014069">
    <property type="term" value="C:postsynaptic density"/>
    <property type="evidence" value="ECO:0007669"/>
    <property type="project" value="UniProtKB-SubCell"/>
</dbReference>
<dbReference type="PROSITE" id="PS50229">
    <property type="entry name" value="WH1"/>
    <property type="match status" value="1"/>
</dbReference>
<comment type="subcellular location">
    <subcellularLocation>
        <location evidence="1">Cytoplasm</location>
    </subcellularLocation>
    <subcellularLocation>
        <location evidence="6">Postsynaptic density</location>
    </subcellularLocation>
</comment>
<keyword evidence="4" id="KW-0175">Coiled coil</keyword>
<evidence type="ECO:0000256" key="2">
    <source>
        <dbReference type="ARBA" id="ARBA00022490"/>
    </source>
</evidence>
<dbReference type="InterPro" id="IPR045027">
    <property type="entry name" value="Homer"/>
</dbReference>
<name>A0A183KDE6_9TREM</name>
<organism evidence="9">
    <name type="scientific">Schistosoma curassoni</name>
    <dbReference type="NCBI Taxonomy" id="6186"/>
    <lineage>
        <taxon>Eukaryota</taxon>
        <taxon>Metazoa</taxon>
        <taxon>Spiralia</taxon>
        <taxon>Lophotrochozoa</taxon>
        <taxon>Platyhelminthes</taxon>
        <taxon>Trematoda</taxon>
        <taxon>Digenea</taxon>
        <taxon>Strigeidida</taxon>
        <taxon>Schistosomatoidea</taxon>
        <taxon>Schistosomatidae</taxon>
        <taxon>Schistosoma</taxon>
    </lineage>
</organism>
<evidence type="ECO:0000256" key="1">
    <source>
        <dbReference type="ARBA" id="ARBA00004496"/>
    </source>
</evidence>
<dbReference type="InterPro" id="IPR000697">
    <property type="entry name" value="WH1/EVH1_dom"/>
</dbReference>
<evidence type="ECO:0000256" key="6">
    <source>
        <dbReference type="ARBA" id="ARBA00034105"/>
    </source>
</evidence>
<dbReference type="WBParaSite" id="SCUD_0001304101-mRNA-1">
    <property type="protein sequence ID" value="SCUD_0001304101-mRNA-1"/>
    <property type="gene ID" value="SCUD_0001304101"/>
</dbReference>
<keyword evidence="7" id="KW-0732">Signal</keyword>
<dbReference type="STRING" id="6186.A0A183KDE6"/>
<feature type="chain" id="PRO_5008151570" evidence="7">
    <location>
        <begin position="19"/>
        <end position="144"/>
    </location>
</feature>
<evidence type="ECO:0000256" key="7">
    <source>
        <dbReference type="SAM" id="SignalP"/>
    </source>
</evidence>